<dbReference type="Gene3D" id="1.10.510.10">
    <property type="entry name" value="Transferase(Phosphotransferase) domain 1"/>
    <property type="match status" value="1"/>
</dbReference>
<feature type="domain" description="Protein kinase" evidence="3">
    <location>
        <begin position="73"/>
        <end position="392"/>
    </location>
</feature>
<dbReference type="GO" id="GO:0004674">
    <property type="term" value="F:protein serine/threonine kinase activity"/>
    <property type="evidence" value="ECO:0007669"/>
    <property type="project" value="TreeGrafter"/>
</dbReference>
<gene>
    <name evidence="4" type="ORF">EI42_00493</name>
</gene>
<protein>
    <recommendedName>
        <fullName evidence="3">Protein kinase domain-containing protein</fullName>
    </recommendedName>
</protein>
<proteinExistence type="predicted"/>
<dbReference type="InterPro" id="IPR011009">
    <property type="entry name" value="Kinase-like_dom_sf"/>
</dbReference>
<dbReference type="Proteomes" id="UP000248806">
    <property type="component" value="Unassembled WGS sequence"/>
</dbReference>
<dbReference type="PROSITE" id="PS50011">
    <property type="entry name" value="PROTEIN_KINASE_DOM"/>
    <property type="match status" value="1"/>
</dbReference>
<dbReference type="SMART" id="SM00220">
    <property type="entry name" value="S_TKc"/>
    <property type="match status" value="1"/>
</dbReference>
<keyword evidence="1" id="KW-0547">Nucleotide-binding</keyword>
<evidence type="ECO:0000259" key="3">
    <source>
        <dbReference type="PROSITE" id="PS50011"/>
    </source>
</evidence>
<dbReference type="AlphaFoldDB" id="A0A326UQI7"/>
<keyword evidence="5" id="KW-1185">Reference proteome</keyword>
<keyword evidence="2" id="KW-0067">ATP-binding</keyword>
<dbReference type="GO" id="GO:0005524">
    <property type="term" value="F:ATP binding"/>
    <property type="evidence" value="ECO:0007669"/>
    <property type="project" value="UniProtKB-KW"/>
</dbReference>
<evidence type="ECO:0000313" key="4">
    <source>
        <dbReference type="EMBL" id="PZW36319.1"/>
    </source>
</evidence>
<dbReference type="SUPFAM" id="SSF56112">
    <property type="entry name" value="Protein kinase-like (PK-like)"/>
    <property type="match status" value="1"/>
</dbReference>
<accession>A0A326UQI7</accession>
<dbReference type="InterPro" id="IPR000719">
    <property type="entry name" value="Prot_kinase_dom"/>
</dbReference>
<reference evidence="4 5" key="1">
    <citation type="submission" date="2018-06" db="EMBL/GenBank/DDBJ databases">
        <title>Genomic Encyclopedia of Archaeal and Bacterial Type Strains, Phase II (KMG-II): from individual species to whole genera.</title>
        <authorList>
            <person name="Goeker M."/>
        </authorList>
    </citation>
    <scope>NUCLEOTIDE SEQUENCE [LARGE SCALE GENOMIC DNA]</scope>
    <source>
        <strain evidence="4 5">ATCC BAA-1881</strain>
    </source>
</reference>
<dbReference type="InterPro" id="IPR051681">
    <property type="entry name" value="Ser/Thr_Kinases-Pseudokinases"/>
</dbReference>
<evidence type="ECO:0000256" key="2">
    <source>
        <dbReference type="ARBA" id="ARBA00022840"/>
    </source>
</evidence>
<name>A0A326UQI7_THEHA</name>
<dbReference type="EMBL" id="QKUF01000001">
    <property type="protein sequence ID" value="PZW36319.1"/>
    <property type="molecule type" value="Genomic_DNA"/>
</dbReference>
<dbReference type="PANTHER" id="PTHR44329:SF298">
    <property type="entry name" value="MIXED LINEAGE KINASE DOMAIN-LIKE PROTEIN"/>
    <property type="match status" value="1"/>
</dbReference>
<comment type="caution">
    <text evidence="4">The sequence shown here is derived from an EMBL/GenBank/DDBJ whole genome shotgun (WGS) entry which is preliminary data.</text>
</comment>
<dbReference type="PANTHER" id="PTHR44329">
    <property type="entry name" value="SERINE/THREONINE-PROTEIN KINASE TNNI3K-RELATED"/>
    <property type="match status" value="1"/>
</dbReference>
<evidence type="ECO:0000313" key="5">
    <source>
        <dbReference type="Proteomes" id="UP000248806"/>
    </source>
</evidence>
<organism evidence="4 5">
    <name type="scientific">Thermosporothrix hazakensis</name>
    <dbReference type="NCBI Taxonomy" id="644383"/>
    <lineage>
        <taxon>Bacteria</taxon>
        <taxon>Bacillati</taxon>
        <taxon>Chloroflexota</taxon>
        <taxon>Ktedonobacteria</taxon>
        <taxon>Ktedonobacterales</taxon>
        <taxon>Thermosporotrichaceae</taxon>
        <taxon>Thermosporothrix</taxon>
    </lineage>
</organism>
<sequence length="420" mass="47683">MYCGVVEDVHLAMCTNINDQEEETLEQAYARWQLSLIRTPLDLSFQDFCSAYPDGTDTGEPLRNGDIILDGCYCIEQLLYQRPRVNLYLGRRVGSSAGGDKEFEPLVAIREVVLVGLDPLVRDCIENALLEEAQHSTLFCPVGLPLVSERVLVEGGRYYLIIRLQCAYSHLQVLPMTLQELLLRESWPAWLHKECALQWGLQVCRMVARLHRLGVILGDVSPTTILVDRDGVAPWTPTLLFSWPPAPCFWHEGAGPFTPQQIYNGVFPILNTAGNNPFIAPELLYGYADERSDVYSLGALLYMFFTRFAPIVALRRMRAEQTGAETTGTSIEQAYMNAIERCEGLELVEPSRLRPGIPRSLERVLLRALALEPEQRFSSAFELVEALEEVHIQDELPVPLEPVQKQRRSFWSGFWRLKRE</sequence>
<evidence type="ECO:0000256" key="1">
    <source>
        <dbReference type="ARBA" id="ARBA00022741"/>
    </source>
</evidence>